<dbReference type="InterPro" id="IPR050430">
    <property type="entry name" value="Peptidase_S1"/>
</dbReference>
<dbReference type="InterPro" id="IPR001254">
    <property type="entry name" value="Trypsin_dom"/>
</dbReference>
<dbReference type="EMBL" id="KZ288316">
    <property type="protein sequence ID" value="PBC28310.1"/>
    <property type="molecule type" value="Genomic_DNA"/>
</dbReference>
<dbReference type="AlphaFoldDB" id="A0A2A3E9B5"/>
<evidence type="ECO:0000256" key="7">
    <source>
        <dbReference type="ARBA" id="ARBA00023157"/>
    </source>
</evidence>
<dbReference type="STRING" id="94128.A0A2A3E9B5"/>
<dbReference type="PANTHER" id="PTHR24276">
    <property type="entry name" value="POLYSERASE-RELATED"/>
    <property type="match status" value="1"/>
</dbReference>
<evidence type="ECO:0000313" key="12">
    <source>
        <dbReference type="Proteomes" id="UP000242457"/>
    </source>
</evidence>
<evidence type="ECO:0000256" key="1">
    <source>
        <dbReference type="ARBA" id="ARBA00007664"/>
    </source>
</evidence>
<evidence type="ECO:0000256" key="4">
    <source>
        <dbReference type="ARBA" id="ARBA00022801"/>
    </source>
</evidence>
<dbReference type="InterPro" id="IPR018114">
    <property type="entry name" value="TRYPSIN_HIS"/>
</dbReference>
<dbReference type="Gene3D" id="2.40.10.10">
    <property type="entry name" value="Trypsin-like serine proteases"/>
    <property type="match status" value="1"/>
</dbReference>
<reference evidence="11 12" key="1">
    <citation type="submission" date="2014-07" db="EMBL/GenBank/DDBJ databases">
        <title>Genomic and transcriptomic analysis on Apis cerana provide comprehensive insights into honey bee biology.</title>
        <authorList>
            <person name="Diao Q."/>
            <person name="Sun L."/>
            <person name="Zheng H."/>
            <person name="Zheng H."/>
            <person name="Xu S."/>
            <person name="Wang S."/>
            <person name="Zeng Z."/>
            <person name="Hu F."/>
            <person name="Su S."/>
            <person name="Wu J."/>
        </authorList>
    </citation>
    <scope>NUCLEOTIDE SEQUENCE [LARGE SCALE GENOMIC DNA]</scope>
    <source>
        <tissue evidence="11">Pupae without intestine</tissue>
    </source>
</reference>
<dbReference type="PANTHER" id="PTHR24276:SF91">
    <property type="entry name" value="AT26814P-RELATED"/>
    <property type="match status" value="1"/>
</dbReference>
<keyword evidence="7" id="KW-1015">Disulfide bond</keyword>
<evidence type="ECO:0000256" key="6">
    <source>
        <dbReference type="ARBA" id="ARBA00023145"/>
    </source>
</evidence>
<dbReference type="InterPro" id="IPR009003">
    <property type="entry name" value="Peptidase_S1_PA"/>
</dbReference>
<dbReference type="PROSITE" id="PS00135">
    <property type="entry name" value="TRYPSIN_SER"/>
    <property type="match status" value="1"/>
</dbReference>
<evidence type="ECO:0000256" key="5">
    <source>
        <dbReference type="ARBA" id="ARBA00022825"/>
    </source>
</evidence>
<dbReference type="GO" id="GO:0004252">
    <property type="term" value="F:serine-type endopeptidase activity"/>
    <property type="evidence" value="ECO:0007669"/>
    <property type="project" value="InterPro"/>
</dbReference>
<dbReference type="GO" id="GO:0006508">
    <property type="term" value="P:proteolysis"/>
    <property type="evidence" value="ECO:0007669"/>
    <property type="project" value="UniProtKB-KW"/>
</dbReference>
<dbReference type="InterPro" id="IPR001314">
    <property type="entry name" value="Peptidase_S1A"/>
</dbReference>
<dbReference type="Proteomes" id="UP000242457">
    <property type="component" value="Unassembled WGS sequence"/>
</dbReference>
<accession>A0A2A3E9B5</accession>
<dbReference type="PROSITE" id="PS50240">
    <property type="entry name" value="TRYPSIN_DOM"/>
    <property type="match status" value="1"/>
</dbReference>
<keyword evidence="2 8" id="KW-0645">Protease</keyword>
<feature type="domain" description="Peptidase S1" evidence="10">
    <location>
        <begin position="31"/>
        <end position="256"/>
    </location>
</feature>
<dbReference type="InterPro" id="IPR043504">
    <property type="entry name" value="Peptidase_S1_PA_chymotrypsin"/>
</dbReference>
<dbReference type="SUPFAM" id="SSF50494">
    <property type="entry name" value="Trypsin-like serine proteases"/>
    <property type="match status" value="1"/>
</dbReference>
<evidence type="ECO:0000256" key="9">
    <source>
        <dbReference type="SAM" id="SignalP"/>
    </source>
</evidence>
<evidence type="ECO:0000259" key="10">
    <source>
        <dbReference type="PROSITE" id="PS50240"/>
    </source>
</evidence>
<proteinExistence type="inferred from homology"/>
<dbReference type="PROSITE" id="PS00134">
    <property type="entry name" value="TRYPSIN_HIS"/>
    <property type="match status" value="1"/>
</dbReference>
<dbReference type="FunFam" id="2.40.10.10:FF:000077">
    <property type="entry name" value="Predicted protein"/>
    <property type="match status" value="1"/>
</dbReference>
<keyword evidence="5 8" id="KW-0720">Serine protease</keyword>
<feature type="signal peptide" evidence="9">
    <location>
        <begin position="1"/>
        <end position="26"/>
    </location>
</feature>
<evidence type="ECO:0000256" key="3">
    <source>
        <dbReference type="ARBA" id="ARBA00022729"/>
    </source>
</evidence>
<dbReference type="InterPro" id="IPR033116">
    <property type="entry name" value="TRYPSIN_SER"/>
</dbReference>
<evidence type="ECO:0000313" key="11">
    <source>
        <dbReference type="EMBL" id="PBC28310.1"/>
    </source>
</evidence>
<evidence type="ECO:0000256" key="8">
    <source>
        <dbReference type="RuleBase" id="RU363034"/>
    </source>
</evidence>
<gene>
    <name evidence="11" type="ORF">APICC_07232</name>
</gene>
<organism evidence="11 12">
    <name type="scientific">Apis cerana cerana</name>
    <name type="common">Oriental honeybee</name>
    <dbReference type="NCBI Taxonomy" id="94128"/>
    <lineage>
        <taxon>Eukaryota</taxon>
        <taxon>Metazoa</taxon>
        <taxon>Ecdysozoa</taxon>
        <taxon>Arthropoda</taxon>
        <taxon>Hexapoda</taxon>
        <taxon>Insecta</taxon>
        <taxon>Pterygota</taxon>
        <taxon>Neoptera</taxon>
        <taxon>Endopterygota</taxon>
        <taxon>Hymenoptera</taxon>
        <taxon>Apocrita</taxon>
        <taxon>Aculeata</taxon>
        <taxon>Apoidea</taxon>
        <taxon>Anthophila</taxon>
        <taxon>Apidae</taxon>
        <taxon>Apis</taxon>
    </lineage>
</organism>
<feature type="chain" id="PRO_5013172540" evidence="9">
    <location>
        <begin position="27"/>
        <end position="257"/>
    </location>
</feature>
<name>A0A2A3E9B5_APICC</name>
<comment type="similarity">
    <text evidence="1">Belongs to the peptidase S1 family.</text>
</comment>
<keyword evidence="3 9" id="KW-0732">Signal</keyword>
<dbReference type="OrthoDB" id="10059102at2759"/>
<keyword evidence="4 8" id="KW-0378">Hydrolase</keyword>
<dbReference type="Pfam" id="PF00089">
    <property type="entry name" value="Trypsin"/>
    <property type="match status" value="1"/>
</dbReference>
<dbReference type="PRINTS" id="PR00722">
    <property type="entry name" value="CHYMOTRYPSIN"/>
</dbReference>
<sequence>MSSNSLLEAMWYVLLLLSTVPYMTHCLQSRIIGGHNASINDYPYQVSIHYMGKHHCGGSIISENWLLTAAHCIYGLIPIKFKIRVGSTYNNNGIEYNIRNIILHENYNTRTFDYDAALIMLSTPLKISSTTKPITLAQSTTSVETGKNAVVTGWGHLSANSNSASDILQVLTLPIVDQNLCKNIFSGINTVTENMICAGSLDGRDTSKGDSGGPLVYNNVQIGIVSWGLKECALPKYPGVYTRVSAIRDWIKKKAGV</sequence>
<protein>
    <submittedName>
        <fullName evidence="11">Trypsin-7</fullName>
    </submittedName>
</protein>
<dbReference type="CDD" id="cd00190">
    <property type="entry name" value="Tryp_SPc"/>
    <property type="match status" value="1"/>
</dbReference>
<keyword evidence="12" id="KW-1185">Reference proteome</keyword>
<dbReference type="SMART" id="SM00020">
    <property type="entry name" value="Tryp_SPc"/>
    <property type="match status" value="1"/>
</dbReference>
<keyword evidence="6" id="KW-0865">Zymogen</keyword>
<evidence type="ECO:0000256" key="2">
    <source>
        <dbReference type="ARBA" id="ARBA00022670"/>
    </source>
</evidence>